<evidence type="ECO:0000256" key="3">
    <source>
        <dbReference type="ARBA" id="ARBA00022801"/>
    </source>
</evidence>
<evidence type="ECO:0000256" key="4">
    <source>
        <dbReference type="ARBA" id="ARBA00023295"/>
    </source>
</evidence>
<dbReference type="PROSITE" id="PS00512">
    <property type="entry name" value="ALPHA_GALACTOSIDASE"/>
    <property type="match status" value="1"/>
</dbReference>
<dbReference type="CDD" id="cd14791">
    <property type="entry name" value="GH36"/>
    <property type="match status" value="1"/>
</dbReference>
<evidence type="ECO:0000259" key="8">
    <source>
        <dbReference type="Pfam" id="PF16875"/>
    </source>
</evidence>
<dbReference type="EMBL" id="JABMCH010000052">
    <property type="protein sequence ID" value="NUU46071.1"/>
    <property type="molecule type" value="Genomic_DNA"/>
</dbReference>
<feature type="domain" description="Glycosyl hydrolase family 36 C-terminal" evidence="7">
    <location>
        <begin position="671"/>
        <end position="754"/>
    </location>
</feature>
<dbReference type="SUPFAM" id="SSF51445">
    <property type="entry name" value="(Trans)glycosidases"/>
    <property type="match status" value="1"/>
</dbReference>
<dbReference type="InterPro" id="IPR038417">
    <property type="entry name" value="Alpga-gal_N_sf"/>
</dbReference>
<dbReference type="InterPro" id="IPR031704">
    <property type="entry name" value="Glyco_hydro_36_N"/>
</dbReference>
<reference evidence="9 10" key="1">
    <citation type="submission" date="2020-05" db="EMBL/GenBank/DDBJ databases">
        <title>Genome Sequencing of Type Strains.</title>
        <authorList>
            <person name="Lemaire J.F."/>
            <person name="Inderbitzin P."/>
            <person name="Gregorio O.A."/>
            <person name="Collins S.B."/>
            <person name="Wespe N."/>
            <person name="Knight-Connoni V."/>
        </authorList>
    </citation>
    <scope>NUCLEOTIDE SEQUENCE [LARGE SCALE GENOMIC DNA]</scope>
    <source>
        <strain evidence="9 10">DSM 100049</strain>
    </source>
</reference>
<comment type="catalytic activity">
    <reaction evidence="1 5">
        <text>Hydrolysis of terminal, non-reducing alpha-D-galactose residues in alpha-D-galactosides, including galactose oligosaccharides, galactomannans and galactolipids.</text>
        <dbReference type="EC" id="3.2.1.22"/>
    </reaction>
</comment>
<dbReference type="InterPro" id="IPR000111">
    <property type="entry name" value="Glyco_hydro_27/36_CS"/>
</dbReference>
<gene>
    <name evidence="9" type="ORF">HP438_03645</name>
</gene>
<evidence type="ECO:0000313" key="10">
    <source>
        <dbReference type="Proteomes" id="UP000536441"/>
    </source>
</evidence>
<dbReference type="EC" id="3.2.1.22" evidence="2 5"/>
<dbReference type="Proteomes" id="UP000536441">
    <property type="component" value="Unassembled WGS sequence"/>
</dbReference>
<dbReference type="PANTHER" id="PTHR43053">
    <property type="entry name" value="GLYCOSIDASE FAMILY 31"/>
    <property type="match status" value="1"/>
</dbReference>
<dbReference type="PIRSF" id="PIRSF005536">
    <property type="entry name" value="Agal"/>
    <property type="match status" value="1"/>
</dbReference>
<dbReference type="FunFam" id="3.20.20.70:FF:000118">
    <property type="entry name" value="Alpha-galactosidase"/>
    <property type="match status" value="1"/>
</dbReference>
<comment type="caution">
    <text evidence="9">The sequence shown here is derived from an EMBL/GenBank/DDBJ whole genome shotgun (WGS) entry which is preliminary data.</text>
</comment>
<keyword evidence="10" id="KW-1185">Reference proteome</keyword>
<accession>A0A7Y6EG78</accession>
<protein>
    <recommendedName>
        <fullName evidence="2 5">Alpha-galactosidase</fullName>
        <ecNumber evidence="2 5">3.2.1.22</ecNumber>
    </recommendedName>
</protein>
<feature type="domain" description="Glycosyl hydrolase family 36 N-terminal" evidence="8">
    <location>
        <begin position="63"/>
        <end position="306"/>
    </location>
</feature>
<dbReference type="InterPro" id="IPR013780">
    <property type="entry name" value="Glyco_hydro_b"/>
</dbReference>
<sequence length="759" mass="83056">MSDLLQRFAGRGLVYWRNAILAGVGLAALAAPISAKVTAPAGARIFRLDGGGVTCAMGVDEKGYLQPLYWGSALAEGDPLISGDPVKTGDPIVLKAPGELSGFDPAGSVTLQEFPGQGEGLVNDPGVKALFADGNRDLVLKYRSHKASGETLTVELADIRRPLFVTLTYTIDPATGIIARSAKVRNGDAKPVRVDQLAAAVFSLPVGDDYRLHYLTGRHAAEWTQKTVPIEPAATVLESRRGSTGHGNNPWFAIGREGLTSEEHGPVWYGALAWSGSFRISVASDNLGRVRIAGGYNPYDFSWTLKPGETLDTPVFYAGYSGDGLGGASRTFHKFEVANILPHGTKARLRPVLYNSWEATAFDVTEAGQMALAEKAAKIGVERFVVDDGWFGARNNDKAGLGDWTVNPTKFPNGLKPLIDRVKGLGMDFGLWVEPEMVNVDSDLYRAHPDWVLNFPDRPRTEGRNQLVLNLARSDVRDHLLAVLDKLVSENDIAFLKWDYNRNWTEAGWPEMPVADQQRVYVEYVRNLYHILSELRRRHPKLEIESCSGGGGRVDLGIIGLTDEVWPSDNTDPADRLTIQDGFTRAYPVAVMMAWVTDSPNWANTRVTSLDYRFLSSMQGGLGIGANLDKWGDADFATARKWVAAYKTIRETVQRGALYRLESPTGDNATAATMYVGQDKRQAVLFQMLHSSMWRDNPAAIHAQGLDPARVYRVRMLDGSARPAGVPEQASGAYWMNRGLRAPLKGDYVGAAFVFEAVD</sequence>
<keyword evidence="4 5" id="KW-0326">Glycosidase</keyword>
<dbReference type="Pfam" id="PF16874">
    <property type="entry name" value="Glyco_hydro_36C"/>
    <property type="match status" value="1"/>
</dbReference>
<dbReference type="Pfam" id="PF02065">
    <property type="entry name" value="Melibiase"/>
    <property type="match status" value="1"/>
</dbReference>
<dbReference type="PRINTS" id="PR00743">
    <property type="entry name" value="GLHYDRLASE36"/>
</dbReference>
<dbReference type="GO" id="GO:0004557">
    <property type="term" value="F:alpha-galactosidase activity"/>
    <property type="evidence" value="ECO:0007669"/>
    <property type="project" value="UniProtKB-UniRule"/>
</dbReference>
<feature type="active site" description="Proton donor" evidence="6">
    <location>
        <position position="569"/>
    </location>
</feature>
<evidence type="ECO:0000256" key="6">
    <source>
        <dbReference type="PIRSR" id="PIRSR005536-1"/>
    </source>
</evidence>
<comment type="similarity">
    <text evidence="5">Belongs to the glycosyl hydrolase.</text>
</comment>
<evidence type="ECO:0000259" key="7">
    <source>
        <dbReference type="Pfam" id="PF16874"/>
    </source>
</evidence>
<dbReference type="GO" id="GO:0016052">
    <property type="term" value="P:carbohydrate catabolic process"/>
    <property type="evidence" value="ECO:0007669"/>
    <property type="project" value="InterPro"/>
</dbReference>
<dbReference type="InterPro" id="IPR050985">
    <property type="entry name" value="Alpha-glycosidase_related"/>
</dbReference>
<dbReference type="Gene3D" id="2.60.40.1180">
    <property type="entry name" value="Golgi alpha-mannosidase II"/>
    <property type="match status" value="1"/>
</dbReference>
<keyword evidence="3 5" id="KW-0378">Hydrolase</keyword>
<dbReference type="InterPro" id="IPR031705">
    <property type="entry name" value="Glyco_hydro_36_C"/>
</dbReference>
<dbReference type="PANTHER" id="PTHR43053:SF3">
    <property type="entry name" value="ALPHA-GALACTOSIDASE C-RELATED"/>
    <property type="match status" value="1"/>
</dbReference>
<evidence type="ECO:0000313" key="9">
    <source>
        <dbReference type="EMBL" id="NUU46071.1"/>
    </source>
</evidence>
<evidence type="ECO:0000256" key="1">
    <source>
        <dbReference type="ARBA" id="ARBA00001255"/>
    </source>
</evidence>
<dbReference type="AlphaFoldDB" id="A0A7Y6EG78"/>
<evidence type="ECO:0000256" key="5">
    <source>
        <dbReference type="PIRNR" id="PIRNR005536"/>
    </source>
</evidence>
<feature type="active site" description="Nucleophile" evidence="6">
    <location>
        <position position="499"/>
    </location>
</feature>
<dbReference type="Pfam" id="PF16875">
    <property type="entry name" value="Glyco_hydro_36N"/>
    <property type="match status" value="1"/>
</dbReference>
<dbReference type="InterPro" id="IPR017853">
    <property type="entry name" value="GH"/>
</dbReference>
<dbReference type="Gene3D" id="3.20.20.70">
    <property type="entry name" value="Aldolase class I"/>
    <property type="match status" value="1"/>
</dbReference>
<organism evidence="9 10">
    <name type="scientific">Sphingomonas zeae</name>
    <dbReference type="NCBI Taxonomy" id="1646122"/>
    <lineage>
        <taxon>Bacteria</taxon>
        <taxon>Pseudomonadati</taxon>
        <taxon>Pseudomonadota</taxon>
        <taxon>Alphaproteobacteria</taxon>
        <taxon>Sphingomonadales</taxon>
        <taxon>Sphingomonadaceae</taxon>
        <taxon>Sphingomonas</taxon>
    </lineage>
</organism>
<dbReference type="InterPro" id="IPR002252">
    <property type="entry name" value="Glyco_hydro_36"/>
</dbReference>
<dbReference type="InterPro" id="IPR013785">
    <property type="entry name" value="Aldolase_TIM"/>
</dbReference>
<proteinExistence type="inferred from homology"/>
<name>A0A7Y6EG78_9SPHN</name>
<evidence type="ECO:0000256" key="2">
    <source>
        <dbReference type="ARBA" id="ARBA00012755"/>
    </source>
</evidence>
<dbReference type="Gene3D" id="2.70.98.60">
    <property type="entry name" value="alpha-galactosidase from lactobacil brevis"/>
    <property type="match status" value="1"/>
</dbReference>